<accession>A0A7S6WN49</accession>
<dbReference type="PANTHER" id="PTHR31446:SF29">
    <property type="entry name" value="ACID PHOSPHATASE_VANADIUM-DEPENDENT HALOPEROXIDASE-RELATED PROTEIN"/>
    <property type="match status" value="1"/>
</dbReference>
<dbReference type="Proteomes" id="UP000593915">
    <property type="component" value="Chromosome"/>
</dbReference>
<feature type="transmembrane region" description="Helical" evidence="1">
    <location>
        <begin position="85"/>
        <end position="103"/>
    </location>
</feature>
<dbReference type="EMBL" id="CP061839">
    <property type="protein sequence ID" value="QOW60198.1"/>
    <property type="molecule type" value="Genomic_DNA"/>
</dbReference>
<proteinExistence type="predicted"/>
<reference evidence="2" key="1">
    <citation type="submission" date="2020-09" db="EMBL/GenBank/DDBJ databases">
        <title>Characterization of Treponema spp. from bovine digital dermatitis in Korea.</title>
        <authorList>
            <person name="Espiritu H.M."/>
            <person name="Cho Y.I."/>
            <person name="Mamuad L."/>
        </authorList>
    </citation>
    <scope>NUCLEOTIDE SEQUENCE [LARGE SCALE GENOMIC DNA]</scope>
    <source>
        <strain evidence="2">KS1</strain>
    </source>
</reference>
<keyword evidence="1" id="KW-1133">Transmembrane helix</keyword>
<gene>
    <name evidence="2" type="ORF">IFE08_10195</name>
</gene>
<feature type="transmembrane region" description="Helical" evidence="1">
    <location>
        <begin position="144"/>
        <end position="161"/>
    </location>
</feature>
<organism evidence="2">
    <name type="scientific">Treponema pedis</name>
    <dbReference type="NCBI Taxonomy" id="409322"/>
    <lineage>
        <taxon>Bacteria</taxon>
        <taxon>Pseudomonadati</taxon>
        <taxon>Spirochaetota</taxon>
        <taxon>Spirochaetia</taxon>
        <taxon>Spirochaetales</taxon>
        <taxon>Treponemataceae</taxon>
        <taxon>Treponema</taxon>
    </lineage>
</organism>
<dbReference type="RefSeq" id="WP_020966212.1">
    <property type="nucleotide sequence ID" value="NZ_CP045670.1"/>
</dbReference>
<evidence type="ECO:0000256" key="1">
    <source>
        <dbReference type="SAM" id="Phobius"/>
    </source>
</evidence>
<evidence type="ECO:0000313" key="2">
    <source>
        <dbReference type="EMBL" id="QOW60198.1"/>
    </source>
</evidence>
<name>A0A7S6WN49_9SPIR</name>
<dbReference type="GeneID" id="301090880"/>
<dbReference type="Pfam" id="PF02681">
    <property type="entry name" value="DUF212"/>
    <property type="match status" value="1"/>
</dbReference>
<dbReference type="AlphaFoldDB" id="A0A7S6WN49"/>
<dbReference type="InterPro" id="IPR003832">
    <property type="entry name" value="DUF212"/>
</dbReference>
<keyword evidence="1" id="KW-0812">Transmembrane</keyword>
<sequence length="162" mass="17762">MLGIIQKEQLIMLFSSPIFLAAVTSWLLSQFIKTIFAMFNSSIRSPLDFFELILWRTGGMPSSHSALVASLTVSIGIRHGFDSDLFIFAIFVAMIVIRDAVGVRRSSGLQARALNDLGAKFSEINSSYSFKPVREIQGHKPVEAVAGIILGTITAILFAYFG</sequence>
<protein>
    <submittedName>
        <fullName evidence="2">Divergent PAP2 family protein</fullName>
    </submittedName>
</protein>
<feature type="transmembrane region" description="Helical" evidence="1">
    <location>
        <begin position="12"/>
        <end position="32"/>
    </location>
</feature>
<dbReference type="PANTHER" id="PTHR31446">
    <property type="entry name" value="ACID PHOSPHATASE/VANADIUM-DEPENDENT HALOPEROXIDASE-RELATED PROTEIN"/>
    <property type="match status" value="1"/>
</dbReference>
<keyword evidence="1" id="KW-0472">Membrane</keyword>